<sequence>MTSSTPGDLSAAARHLRSSLRGGVLVPADEQYDGARRVWNGAVDRRPGLIVRAADEQDVQTAVRVAHDHGLRLSVRGGGHDWGGRAMAEGGLVVDMSALRRVNVDPILGTADVQGGATSGDLADAAGRHGLAPVTGTVQAVGIAGLTLGGGYGLLLGKHGLAADNLISARVVLPDGRRVIASGSENPDLFWALRGGGGNFGVVTNLRYRVHALQSLAAGLILFPASEAASVLRGYRELIAEAPDELTVMSGFFGGPDGTPMLFMLPTWVGALGGGQRHVTRLESLGTPIMSQVRQMTFPELHGMFADSIVDGRHVEMRTRWVPEVSDDIASVIAEGMAQMTSPFSAMFLHHFHGAATRVPVAESAFATRREHVLVEIAAQWLPTEDAAPHQRWARSLSEKLAPHALPGGYPNFLGPDEQDRVLLGYGPNADRLVELKRRFDPAGVFTAVPQIDVAAHEAAGRKANQMTATVETIRFKLRPGVTDAEFQQRNLKMQREYMELRPGFVSRETSRSDEGEYLVVVHWSNAEDADATIQAFFGAPETQDFLASVDVTTVASGRYEVVKY</sequence>
<comment type="similarity">
    <text evidence="2">Belongs to the oxygen-dependent FAD-linked oxidoreductase family.</text>
</comment>
<evidence type="ECO:0000259" key="6">
    <source>
        <dbReference type="PROSITE" id="PS51387"/>
    </source>
</evidence>
<dbReference type="InterPro" id="IPR006094">
    <property type="entry name" value="Oxid_FAD_bind_N"/>
</dbReference>
<dbReference type="InterPro" id="IPR050416">
    <property type="entry name" value="FAD-linked_Oxidoreductase"/>
</dbReference>
<dbReference type="PANTHER" id="PTHR42973:SF39">
    <property type="entry name" value="FAD-BINDING PCMH-TYPE DOMAIN-CONTAINING PROTEIN"/>
    <property type="match status" value="1"/>
</dbReference>
<organism evidence="7 8">
    <name type="scientific">Saccharothrix texasensis</name>
    <dbReference type="NCBI Taxonomy" id="103734"/>
    <lineage>
        <taxon>Bacteria</taxon>
        <taxon>Bacillati</taxon>
        <taxon>Actinomycetota</taxon>
        <taxon>Actinomycetes</taxon>
        <taxon>Pseudonocardiales</taxon>
        <taxon>Pseudonocardiaceae</taxon>
        <taxon>Saccharothrix</taxon>
    </lineage>
</organism>
<dbReference type="Gene3D" id="3.30.43.10">
    <property type="entry name" value="Uridine Diphospho-n-acetylenolpyruvylglucosamine Reductase, domain 2"/>
    <property type="match status" value="1"/>
</dbReference>
<feature type="domain" description="FAD-binding PCMH-type" evidence="6">
    <location>
        <begin position="43"/>
        <end position="213"/>
    </location>
</feature>
<dbReference type="InterPro" id="IPR016169">
    <property type="entry name" value="FAD-bd_PCMH_sub2"/>
</dbReference>
<protein>
    <submittedName>
        <fullName evidence="7">FAD/FMN-containing dehydrogenase</fullName>
    </submittedName>
</protein>
<dbReference type="RefSeq" id="WP_123741380.1">
    <property type="nucleotide sequence ID" value="NZ_RJKM01000001.1"/>
</dbReference>
<dbReference type="Gene3D" id="3.30.465.10">
    <property type="match status" value="1"/>
</dbReference>
<dbReference type="InterPro" id="IPR006093">
    <property type="entry name" value="Oxy_OxRdtase_FAD_BS"/>
</dbReference>
<dbReference type="Proteomes" id="UP000268727">
    <property type="component" value="Unassembled WGS sequence"/>
</dbReference>
<dbReference type="InterPro" id="IPR011008">
    <property type="entry name" value="Dimeric_a/b-barrel"/>
</dbReference>
<proteinExistence type="inferred from homology"/>
<gene>
    <name evidence="7" type="ORF">EDD40_0413</name>
</gene>
<dbReference type="Pfam" id="PF01565">
    <property type="entry name" value="FAD_binding_4"/>
    <property type="match status" value="1"/>
</dbReference>
<dbReference type="PROSITE" id="PS51387">
    <property type="entry name" value="FAD_PCMH"/>
    <property type="match status" value="1"/>
</dbReference>
<dbReference type="SUPFAM" id="SSF56176">
    <property type="entry name" value="FAD-binding/transporter-associated domain-like"/>
    <property type="match status" value="1"/>
</dbReference>
<name>A0A3N1GYT1_9PSEU</name>
<dbReference type="InterPro" id="IPR016166">
    <property type="entry name" value="FAD-bd_PCMH"/>
</dbReference>
<evidence type="ECO:0000256" key="5">
    <source>
        <dbReference type="ARBA" id="ARBA00023002"/>
    </source>
</evidence>
<evidence type="ECO:0000313" key="8">
    <source>
        <dbReference type="Proteomes" id="UP000268727"/>
    </source>
</evidence>
<dbReference type="PANTHER" id="PTHR42973">
    <property type="entry name" value="BINDING OXIDOREDUCTASE, PUTATIVE (AFU_ORTHOLOGUE AFUA_1G17690)-RELATED"/>
    <property type="match status" value="1"/>
</dbReference>
<dbReference type="SUPFAM" id="SSF54909">
    <property type="entry name" value="Dimeric alpha+beta barrel"/>
    <property type="match status" value="1"/>
</dbReference>
<dbReference type="OrthoDB" id="9775082at2"/>
<dbReference type="EMBL" id="RJKM01000001">
    <property type="protein sequence ID" value="ROP35192.1"/>
    <property type="molecule type" value="Genomic_DNA"/>
</dbReference>
<reference evidence="7 8" key="1">
    <citation type="submission" date="2018-11" db="EMBL/GenBank/DDBJ databases">
        <title>Sequencing the genomes of 1000 actinobacteria strains.</title>
        <authorList>
            <person name="Klenk H.-P."/>
        </authorList>
    </citation>
    <scope>NUCLEOTIDE SEQUENCE [LARGE SCALE GENOMIC DNA]</scope>
    <source>
        <strain evidence="7 8">DSM 44231</strain>
    </source>
</reference>
<evidence type="ECO:0000313" key="7">
    <source>
        <dbReference type="EMBL" id="ROP35192.1"/>
    </source>
</evidence>
<keyword evidence="4" id="KW-0274">FAD</keyword>
<dbReference type="Gene3D" id="3.40.462.20">
    <property type="match status" value="1"/>
</dbReference>
<dbReference type="GO" id="GO:0071949">
    <property type="term" value="F:FAD binding"/>
    <property type="evidence" value="ECO:0007669"/>
    <property type="project" value="InterPro"/>
</dbReference>
<evidence type="ECO:0000256" key="1">
    <source>
        <dbReference type="ARBA" id="ARBA00001974"/>
    </source>
</evidence>
<dbReference type="GO" id="GO:0016491">
    <property type="term" value="F:oxidoreductase activity"/>
    <property type="evidence" value="ECO:0007669"/>
    <property type="project" value="UniProtKB-KW"/>
</dbReference>
<evidence type="ECO:0000256" key="2">
    <source>
        <dbReference type="ARBA" id="ARBA00005466"/>
    </source>
</evidence>
<accession>A0A3N1GYT1</accession>
<dbReference type="PROSITE" id="PS00862">
    <property type="entry name" value="OX2_COVAL_FAD"/>
    <property type="match status" value="1"/>
</dbReference>
<evidence type="ECO:0000256" key="4">
    <source>
        <dbReference type="ARBA" id="ARBA00022827"/>
    </source>
</evidence>
<dbReference type="InterPro" id="IPR016167">
    <property type="entry name" value="FAD-bd_PCMH_sub1"/>
</dbReference>
<dbReference type="InterPro" id="IPR012951">
    <property type="entry name" value="BBE"/>
</dbReference>
<dbReference type="AlphaFoldDB" id="A0A3N1GYT1"/>
<keyword evidence="8" id="KW-1185">Reference proteome</keyword>
<comment type="cofactor">
    <cofactor evidence="1">
        <name>FAD</name>
        <dbReference type="ChEBI" id="CHEBI:57692"/>
    </cofactor>
</comment>
<keyword evidence="3" id="KW-0285">Flavoprotein</keyword>
<dbReference type="Gene3D" id="3.30.70.100">
    <property type="match status" value="1"/>
</dbReference>
<keyword evidence="5" id="KW-0560">Oxidoreductase</keyword>
<dbReference type="InterPro" id="IPR036318">
    <property type="entry name" value="FAD-bd_PCMH-like_sf"/>
</dbReference>
<evidence type="ECO:0000256" key="3">
    <source>
        <dbReference type="ARBA" id="ARBA00022630"/>
    </source>
</evidence>
<comment type="caution">
    <text evidence="7">The sequence shown here is derived from an EMBL/GenBank/DDBJ whole genome shotgun (WGS) entry which is preliminary data.</text>
</comment>
<dbReference type="Pfam" id="PF08031">
    <property type="entry name" value="BBE"/>
    <property type="match status" value="1"/>
</dbReference>